<dbReference type="Gene3D" id="3.40.710.10">
    <property type="entry name" value="DD-peptidase/beta-lactamase superfamily"/>
    <property type="match status" value="1"/>
</dbReference>
<keyword evidence="9" id="KW-0378">Hydrolase</keyword>
<dbReference type="InterPro" id="IPR001460">
    <property type="entry name" value="PCN-bd_Tpept"/>
</dbReference>
<feature type="transmembrane region" description="Helical" evidence="18">
    <location>
        <begin position="20"/>
        <end position="41"/>
    </location>
</feature>
<dbReference type="Pfam" id="PF00905">
    <property type="entry name" value="Transpeptidase"/>
    <property type="match status" value="1"/>
</dbReference>
<dbReference type="GO" id="GO:0006508">
    <property type="term" value="P:proteolysis"/>
    <property type="evidence" value="ECO:0007669"/>
    <property type="project" value="UniProtKB-KW"/>
</dbReference>
<keyword evidence="4" id="KW-0121">Carboxypeptidase</keyword>
<evidence type="ECO:0000256" key="16">
    <source>
        <dbReference type="ARBA" id="ARBA00034000"/>
    </source>
</evidence>
<feature type="domain" description="Penicillin-binding protein transpeptidase" evidence="19">
    <location>
        <begin position="337"/>
        <end position="609"/>
    </location>
</feature>
<evidence type="ECO:0000256" key="18">
    <source>
        <dbReference type="SAM" id="Phobius"/>
    </source>
</evidence>
<dbReference type="InterPro" id="IPR023346">
    <property type="entry name" value="Lysozyme-like_dom_sf"/>
</dbReference>
<comment type="similarity">
    <text evidence="1">In the C-terminal section; belongs to the transpeptidase family.</text>
</comment>
<evidence type="ECO:0000256" key="14">
    <source>
        <dbReference type="ARBA" id="ARBA00023268"/>
    </source>
</evidence>
<comment type="similarity">
    <text evidence="2">In the N-terminal section; belongs to the glycosyltransferase 51 family.</text>
</comment>
<feature type="domain" description="Glycosyl transferase family 51" evidence="20">
    <location>
        <begin position="70"/>
        <end position="241"/>
    </location>
</feature>
<comment type="catalytic activity">
    <reaction evidence="16">
        <text>Preferential cleavage: (Ac)2-L-Lys-D-Ala-|-D-Ala. Also transpeptidation of peptidyl-alanyl moieties that are N-acyl substituents of D-alanine.</text>
        <dbReference type="EC" id="3.4.16.4"/>
    </reaction>
</comment>
<dbReference type="GO" id="GO:0009002">
    <property type="term" value="F:serine-type D-Ala-D-Ala carboxypeptidase activity"/>
    <property type="evidence" value="ECO:0007669"/>
    <property type="project" value="UniProtKB-EC"/>
</dbReference>
<dbReference type="GO" id="GO:0071555">
    <property type="term" value="P:cell wall organization"/>
    <property type="evidence" value="ECO:0007669"/>
    <property type="project" value="UniProtKB-KW"/>
</dbReference>
<dbReference type="Proteomes" id="UP000015560">
    <property type="component" value="Chromosome"/>
</dbReference>
<dbReference type="GO" id="GO:0030288">
    <property type="term" value="C:outer membrane-bounded periplasmic space"/>
    <property type="evidence" value="ECO:0007669"/>
    <property type="project" value="TreeGrafter"/>
</dbReference>
<keyword evidence="12 18" id="KW-1133">Transmembrane helix</keyword>
<evidence type="ECO:0000259" key="20">
    <source>
        <dbReference type="Pfam" id="PF00912"/>
    </source>
</evidence>
<name>A0AAD1AR43_LACCA</name>
<dbReference type="Gene3D" id="6.20.370.110">
    <property type="match status" value="1"/>
</dbReference>
<keyword evidence="13 18" id="KW-0472">Membrane</keyword>
<keyword evidence="6" id="KW-0328">Glycosyltransferase</keyword>
<evidence type="ECO:0000259" key="19">
    <source>
        <dbReference type="Pfam" id="PF00905"/>
    </source>
</evidence>
<evidence type="ECO:0000256" key="10">
    <source>
        <dbReference type="ARBA" id="ARBA00022960"/>
    </source>
</evidence>
<evidence type="ECO:0000256" key="15">
    <source>
        <dbReference type="ARBA" id="ARBA00023316"/>
    </source>
</evidence>
<evidence type="ECO:0000256" key="6">
    <source>
        <dbReference type="ARBA" id="ARBA00022676"/>
    </source>
</evidence>
<dbReference type="NCBIfam" id="TIGR02074">
    <property type="entry name" value="PBP_1a_fam"/>
    <property type="match status" value="1"/>
</dbReference>
<keyword evidence="11" id="KW-0573">Peptidoglycan synthesis</keyword>
<evidence type="ECO:0000256" key="3">
    <source>
        <dbReference type="ARBA" id="ARBA00022475"/>
    </source>
</evidence>
<keyword evidence="5" id="KW-0645">Protease</keyword>
<keyword evidence="14" id="KW-0511">Multifunctional enzyme</keyword>
<dbReference type="PANTHER" id="PTHR32282:SF32">
    <property type="entry name" value="PENICILLIN-BINDING PROTEIN 2A"/>
    <property type="match status" value="1"/>
</dbReference>
<dbReference type="GO" id="GO:0008360">
    <property type="term" value="P:regulation of cell shape"/>
    <property type="evidence" value="ECO:0007669"/>
    <property type="project" value="UniProtKB-KW"/>
</dbReference>
<gene>
    <name evidence="21" type="ORF">LBCZ_1592</name>
</gene>
<organism evidence="21 22">
    <name type="scientific">Lacticaseibacillus casei DSM 20011 = JCM 1134 = ATCC 393</name>
    <dbReference type="NCBI Taxonomy" id="1423732"/>
    <lineage>
        <taxon>Bacteria</taxon>
        <taxon>Bacillati</taxon>
        <taxon>Bacillota</taxon>
        <taxon>Bacilli</taxon>
        <taxon>Lactobacillales</taxon>
        <taxon>Lactobacillaceae</taxon>
        <taxon>Lacticaseibacillus</taxon>
    </lineage>
</organism>
<keyword evidence="15" id="KW-0961">Cell wall biogenesis/degradation</keyword>
<dbReference type="Pfam" id="PF00912">
    <property type="entry name" value="Transgly"/>
    <property type="match status" value="1"/>
</dbReference>
<evidence type="ECO:0000256" key="17">
    <source>
        <dbReference type="ARBA" id="ARBA00049902"/>
    </source>
</evidence>
<dbReference type="SUPFAM" id="SSF53955">
    <property type="entry name" value="Lysozyme-like"/>
    <property type="match status" value="1"/>
</dbReference>
<sequence length="680" mass="74914">MEFLSRVWQGIRWFFRRFQVIRWLILIGLTVILVFSAWFTYKAKTADVQNIKSTLQTKTVIYDDNNEEAGTLYGQKGTYVELNDISKQVQNAVISTEDRTFYTNGGFSIKGILRSAFNYVIHHGQIMGGGSTITQQLAKNTLLTQKQTIMRKAQELFMAIQLNKVYSKQDILAMYLNNAYFGNGVWGVQDAAKRYFGKNASQLDASEGAILAGMLRNPSYYNPADHKDNAISRRNVVLQLMADNHKLTQAQANAAKAQSVQVVDAFSTANAQKYPSYFDSVIEEARSEGISVDDILNKGYKIYTNLDQTYQQNLQTSFEQNWAFPADAADGKQVQGASIILDPKTGGVRAVVGNRGEHTFLGFNYATQLRNSPGSTIKPLMVYTPALENGYHYDSILKDEKLSYGKNQYTPTNATGTYLGTVPMYKALADSINAPAVWLLNKIGVQKGVSSLDRFGIQLKSSDQNLAAALGGLKNGVSPLMLARAYAAFANGGKLPTTHFIRKIVDATGQTVVDNSNPPSRQIISKKVAQEMTSMMIGTFNEGTGSTAKPSGYTIAGKTGSTEVPSSWGYGTKDQWVVGYTPDIVNATWIGYPTTDSQHFLQGTSTSGVAPLFKLEMSKLMPNTPQTAFDTKDAAQMASIQTPEKNDDIWQGIQDGIDKGIDSAKQTVGKWYDNIKGWFK</sequence>
<evidence type="ECO:0000256" key="8">
    <source>
        <dbReference type="ARBA" id="ARBA00022692"/>
    </source>
</evidence>
<dbReference type="InterPro" id="IPR050396">
    <property type="entry name" value="Glycosyltr_51/Transpeptidase"/>
</dbReference>
<dbReference type="EMBL" id="AP012544">
    <property type="protein sequence ID" value="BAN74760.1"/>
    <property type="molecule type" value="Genomic_DNA"/>
</dbReference>
<evidence type="ECO:0000256" key="13">
    <source>
        <dbReference type="ARBA" id="ARBA00023136"/>
    </source>
</evidence>
<evidence type="ECO:0000256" key="9">
    <source>
        <dbReference type="ARBA" id="ARBA00022801"/>
    </source>
</evidence>
<evidence type="ECO:0000256" key="5">
    <source>
        <dbReference type="ARBA" id="ARBA00022670"/>
    </source>
</evidence>
<evidence type="ECO:0000313" key="22">
    <source>
        <dbReference type="Proteomes" id="UP000015560"/>
    </source>
</evidence>
<proteinExistence type="inferred from homology"/>
<dbReference type="InterPro" id="IPR036950">
    <property type="entry name" value="PBP_transglycosylase"/>
</dbReference>
<dbReference type="GO" id="GO:0008955">
    <property type="term" value="F:peptidoglycan glycosyltransferase activity"/>
    <property type="evidence" value="ECO:0007669"/>
    <property type="project" value="UniProtKB-EC"/>
</dbReference>
<dbReference type="GO" id="GO:0009252">
    <property type="term" value="P:peptidoglycan biosynthetic process"/>
    <property type="evidence" value="ECO:0007669"/>
    <property type="project" value="UniProtKB-KW"/>
</dbReference>
<evidence type="ECO:0000256" key="12">
    <source>
        <dbReference type="ARBA" id="ARBA00022989"/>
    </source>
</evidence>
<dbReference type="SUPFAM" id="SSF56601">
    <property type="entry name" value="beta-lactamase/transpeptidase-like"/>
    <property type="match status" value="1"/>
</dbReference>
<accession>A0AAD1AR43</accession>
<keyword evidence="7" id="KW-0808">Transferase</keyword>
<dbReference type="InterPro" id="IPR012338">
    <property type="entry name" value="Beta-lactam/transpept-like"/>
</dbReference>
<keyword evidence="8 18" id="KW-0812">Transmembrane</keyword>
<evidence type="ECO:0000256" key="4">
    <source>
        <dbReference type="ARBA" id="ARBA00022645"/>
    </source>
</evidence>
<evidence type="ECO:0000256" key="1">
    <source>
        <dbReference type="ARBA" id="ARBA00007090"/>
    </source>
</evidence>
<keyword evidence="3" id="KW-1003">Cell membrane</keyword>
<evidence type="ECO:0000256" key="7">
    <source>
        <dbReference type="ARBA" id="ARBA00022679"/>
    </source>
</evidence>
<dbReference type="RefSeq" id="WP_025013346.1">
    <property type="nucleotide sequence ID" value="NZ_AP012544.1"/>
</dbReference>
<dbReference type="FunFam" id="1.10.3810.10:FF:000001">
    <property type="entry name" value="Penicillin-binding protein 1A"/>
    <property type="match status" value="1"/>
</dbReference>
<evidence type="ECO:0000256" key="11">
    <source>
        <dbReference type="ARBA" id="ARBA00022984"/>
    </source>
</evidence>
<comment type="catalytic activity">
    <reaction evidence="17">
        <text>[GlcNAc-(1-&gt;4)-Mur2Ac(oyl-L-Ala-gamma-D-Glu-L-Lys-D-Ala-D-Ala)](n)-di-trans,octa-cis-undecaprenyl diphosphate + beta-D-GlcNAc-(1-&gt;4)-Mur2Ac(oyl-L-Ala-gamma-D-Glu-L-Lys-D-Ala-D-Ala)-di-trans,octa-cis-undecaprenyl diphosphate = [GlcNAc-(1-&gt;4)-Mur2Ac(oyl-L-Ala-gamma-D-Glu-L-Lys-D-Ala-D-Ala)](n+1)-di-trans,octa-cis-undecaprenyl diphosphate + di-trans,octa-cis-undecaprenyl diphosphate + H(+)</text>
        <dbReference type="Rhea" id="RHEA:23708"/>
        <dbReference type="Rhea" id="RHEA-COMP:9602"/>
        <dbReference type="Rhea" id="RHEA-COMP:9603"/>
        <dbReference type="ChEBI" id="CHEBI:15378"/>
        <dbReference type="ChEBI" id="CHEBI:58405"/>
        <dbReference type="ChEBI" id="CHEBI:60033"/>
        <dbReference type="ChEBI" id="CHEBI:78435"/>
        <dbReference type="EC" id="2.4.99.28"/>
    </reaction>
</comment>
<keyword evidence="10" id="KW-0133">Cell shape</keyword>
<reference evidence="21 22" key="1">
    <citation type="journal article" date="2013" name="PLoS ONE">
        <title>Genomic Adaptation of the Lactobacillus casei Group.</title>
        <authorList>
            <person name="Toh H."/>
            <person name="Oshima K."/>
            <person name="Nakano A."/>
            <person name="Takahata M."/>
            <person name="Murakami M."/>
            <person name="Takaki T."/>
            <person name="Nishiyama H."/>
            <person name="Igimi S."/>
            <person name="Hattori M."/>
            <person name="Morita H."/>
        </authorList>
    </citation>
    <scope>NUCLEOTIDE SEQUENCE [LARGE SCALE GENOMIC DNA]</scope>
    <source>
        <strain evidence="21 22">ATCC 393</strain>
    </source>
</reference>
<dbReference type="GeneID" id="45548874"/>
<dbReference type="Gene3D" id="1.10.3810.10">
    <property type="entry name" value="Biosynthetic peptidoglycan transglycosylase-like"/>
    <property type="match status" value="1"/>
</dbReference>
<dbReference type="GO" id="GO:0008658">
    <property type="term" value="F:penicillin binding"/>
    <property type="evidence" value="ECO:0007669"/>
    <property type="project" value="InterPro"/>
</dbReference>
<dbReference type="PANTHER" id="PTHR32282">
    <property type="entry name" value="BINDING PROTEIN TRANSPEPTIDASE, PUTATIVE-RELATED"/>
    <property type="match status" value="1"/>
</dbReference>
<dbReference type="AlphaFoldDB" id="A0AAD1AR43"/>
<evidence type="ECO:0000256" key="2">
    <source>
        <dbReference type="ARBA" id="ARBA00007739"/>
    </source>
</evidence>
<dbReference type="InterPro" id="IPR001264">
    <property type="entry name" value="Glyco_trans_51"/>
</dbReference>
<protein>
    <submittedName>
        <fullName evidence="21">Glycosyltransferase</fullName>
    </submittedName>
</protein>
<evidence type="ECO:0000313" key="21">
    <source>
        <dbReference type="EMBL" id="BAN74760.1"/>
    </source>
</evidence>